<feature type="compositionally biased region" description="Basic residues" evidence="1">
    <location>
        <begin position="65"/>
        <end position="75"/>
    </location>
</feature>
<protein>
    <submittedName>
        <fullName evidence="3">Uncharacterized protein</fullName>
    </submittedName>
</protein>
<dbReference type="Proteomes" id="UP000800235">
    <property type="component" value="Unassembled WGS sequence"/>
</dbReference>
<sequence>MKFTIIFGFAVAAFGTMVAATPVPGGARGGTPAACHESKALYYEKKGDSANAAKERQAASDARKGHYKSGGHKRSPKDEGPVTDMCHEAKAVHLENTGDKAGAQAERAKINKSQYQKEFERADGVAVRNHQAEGWKDTSKKGHN</sequence>
<evidence type="ECO:0000256" key="2">
    <source>
        <dbReference type="SAM" id="SignalP"/>
    </source>
</evidence>
<evidence type="ECO:0000313" key="4">
    <source>
        <dbReference type="Proteomes" id="UP000800235"/>
    </source>
</evidence>
<feature type="compositionally biased region" description="Basic and acidic residues" evidence="1">
    <location>
        <begin position="46"/>
        <end position="64"/>
    </location>
</feature>
<feature type="compositionally biased region" description="Basic and acidic residues" evidence="1">
    <location>
        <begin position="130"/>
        <end position="144"/>
    </location>
</feature>
<dbReference type="AlphaFoldDB" id="A0A9P4P0I8"/>
<dbReference type="EMBL" id="MU007014">
    <property type="protein sequence ID" value="KAF2435017.1"/>
    <property type="molecule type" value="Genomic_DNA"/>
</dbReference>
<feature type="signal peptide" evidence="2">
    <location>
        <begin position="1"/>
        <end position="20"/>
    </location>
</feature>
<feature type="compositionally biased region" description="Basic and acidic residues" evidence="1">
    <location>
        <begin position="76"/>
        <end position="98"/>
    </location>
</feature>
<organism evidence="3 4">
    <name type="scientific">Tothia fuscella</name>
    <dbReference type="NCBI Taxonomy" id="1048955"/>
    <lineage>
        <taxon>Eukaryota</taxon>
        <taxon>Fungi</taxon>
        <taxon>Dikarya</taxon>
        <taxon>Ascomycota</taxon>
        <taxon>Pezizomycotina</taxon>
        <taxon>Dothideomycetes</taxon>
        <taxon>Pleosporomycetidae</taxon>
        <taxon>Venturiales</taxon>
        <taxon>Cylindrosympodiaceae</taxon>
        <taxon>Tothia</taxon>
    </lineage>
</organism>
<feature type="region of interest" description="Disordered" evidence="1">
    <location>
        <begin position="46"/>
        <end position="144"/>
    </location>
</feature>
<keyword evidence="4" id="KW-1185">Reference proteome</keyword>
<keyword evidence="2" id="KW-0732">Signal</keyword>
<reference evidence="3" key="1">
    <citation type="journal article" date="2020" name="Stud. Mycol.">
        <title>101 Dothideomycetes genomes: a test case for predicting lifestyles and emergence of pathogens.</title>
        <authorList>
            <person name="Haridas S."/>
            <person name="Albert R."/>
            <person name="Binder M."/>
            <person name="Bloem J."/>
            <person name="Labutti K."/>
            <person name="Salamov A."/>
            <person name="Andreopoulos B."/>
            <person name="Baker S."/>
            <person name="Barry K."/>
            <person name="Bills G."/>
            <person name="Bluhm B."/>
            <person name="Cannon C."/>
            <person name="Castanera R."/>
            <person name="Culley D."/>
            <person name="Daum C."/>
            <person name="Ezra D."/>
            <person name="Gonzalez J."/>
            <person name="Henrissat B."/>
            <person name="Kuo A."/>
            <person name="Liang C."/>
            <person name="Lipzen A."/>
            <person name="Lutzoni F."/>
            <person name="Magnuson J."/>
            <person name="Mondo S."/>
            <person name="Nolan M."/>
            <person name="Ohm R."/>
            <person name="Pangilinan J."/>
            <person name="Park H.-J."/>
            <person name="Ramirez L."/>
            <person name="Alfaro M."/>
            <person name="Sun H."/>
            <person name="Tritt A."/>
            <person name="Yoshinaga Y."/>
            <person name="Zwiers L.-H."/>
            <person name="Turgeon B."/>
            <person name="Goodwin S."/>
            <person name="Spatafora J."/>
            <person name="Crous P."/>
            <person name="Grigoriev I."/>
        </authorList>
    </citation>
    <scope>NUCLEOTIDE SEQUENCE</scope>
    <source>
        <strain evidence="3">CBS 130266</strain>
    </source>
</reference>
<evidence type="ECO:0000313" key="3">
    <source>
        <dbReference type="EMBL" id="KAF2435017.1"/>
    </source>
</evidence>
<name>A0A9P4P0I8_9PEZI</name>
<evidence type="ECO:0000256" key="1">
    <source>
        <dbReference type="SAM" id="MobiDB-lite"/>
    </source>
</evidence>
<accession>A0A9P4P0I8</accession>
<gene>
    <name evidence="3" type="ORF">EJ08DRAFT_730147</name>
</gene>
<proteinExistence type="predicted"/>
<comment type="caution">
    <text evidence="3">The sequence shown here is derived from an EMBL/GenBank/DDBJ whole genome shotgun (WGS) entry which is preliminary data.</text>
</comment>
<feature type="chain" id="PRO_5040131778" evidence="2">
    <location>
        <begin position="21"/>
        <end position="144"/>
    </location>
</feature>